<dbReference type="EMBL" id="LT554391">
    <property type="protein sequence ID" value="SAM04529.1"/>
    <property type="molecule type" value="Genomic_DNA"/>
</dbReference>
<reference evidence="1" key="1">
    <citation type="submission" date="2016-04" db="EMBL/GenBank/DDBJ databases">
        <authorList>
            <person name="Evans L.H."/>
            <person name="Alamgir A."/>
            <person name="Owens N."/>
            <person name="Weber N.D."/>
            <person name="Virtaneva K."/>
            <person name="Barbian K."/>
            <person name="Babar A."/>
            <person name="Rosenke K."/>
        </authorList>
    </citation>
    <scope>NUCLEOTIDE SEQUENCE [LARGE SCALE GENOMIC DNA]</scope>
    <source>
        <strain evidence="1">CBS 101.48</strain>
    </source>
</reference>
<sequence length="369" mass="41435">MGKTNLTPNSCGGCRQLFKTKRGLANHAASCPGNVLGKSITAITQQQSTGDNDLADWGSPMTMAIGLYEILKKTKISRSQIDDVLEYINVNIIEAIDPDAPTLPSQYLIKQAVDKRAKLDFTRYDACENGCALYTDNDSEALCEHCKAPRYRSHSLAPVSFVDILSIRSVISAKLYNDKTRQQLMYRHERVNTSGNMLDIFDGAAHEDLVNRGKFQSKYDVAIGLSIDGFLPLDRSGFQATMVNMVIFSIDPVQRTGLTMLLLCSVVQYKLRNMIQLMIIPGRHKSKVLDSFLQPVFTKLLQLVKAGMEVKLINDETIKPKVYLLLFGGDIPAVVDLINHSGHMSYHGCLRYWKRLLWLRTETDYLYQG</sequence>
<dbReference type="InParanoid" id="A0A163MFT7"/>
<evidence type="ECO:0000313" key="1">
    <source>
        <dbReference type="EMBL" id="SAM04529.1"/>
    </source>
</evidence>
<dbReference type="Proteomes" id="UP000078561">
    <property type="component" value="Unassembled WGS sequence"/>
</dbReference>
<accession>A0A163MFT7</accession>
<organism evidence="1">
    <name type="scientific">Absidia glauca</name>
    <name type="common">Pin mould</name>
    <dbReference type="NCBI Taxonomy" id="4829"/>
    <lineage>
        <taxon>Eukaryota</taxon>
        <taxon>Fungi</taxon>
        <taxon>Fungi incertae sedis</taxon>
        <taxon>Mucoromycota</taxon>
        <taxon>Mucoromycotina</taxon>
        <taxon>Mucoromycetes</taxon>
        <taxon>Mucorales</taxon>
        <taxon>Cunninghamellaceae</taxon>
        <taxon>Absidia</taxon>
    </lineage>
</organism>
<dbReference type="OrthoDB" id="2289822at2759"/>
<dbReference type="AlphaFoldDB" id="A0A163MFT7"/>
<evidence type="ECO:0000313" key="2">
    <source>
        <dbReference type="Proteomes" id="UP000078561"/>
    </source>
</evidence>
<protein>
    <submittedName>
        <fullName evidence="1">Uncharacterized protein</fullName>
    </submittedName>
</protein>
<proteinExistence type="predicted"/>
<dbReference type="OMA" id="DICKEGC"/>
<name>A0A163MFT7_ABSGL</name>
<gene>
    <name evidence="1" type="primary">ABSGL_10393.1 scaffold 11958</name>
</gene>
<keyword evidence="2" id="KW-1185">Reference proteome</keyword>